<dbReference type="Gramene" id="PUZ59987">
    <property type="protein sequence ID" value="PUZ59987"/>
    <property type="gene ID" value="GQ55_4G087200"/>
</dbReference>
<keyword evidence="3" id="KW-1185">Reference proteome</keyword>
<evidence type="ECO:0000313" key="2">
    <source>
        <dbReference type="EMBL" id="PUZ59987.1"/>
    </source>
</evidence>
<protein>
    <recommendedName>
        <fullName evidence="1">DUF3615 domain-containing protein</fullName>
    </recommendedName>
</protein>
<feature type="domain" description="DUF3615" evidence="1">
    <location>
        <begin position="25"/>
        <end position="98"/>
    </location>
</feature>
<dbReference type="Pfam" id="PF12274">
    <property type="entry name" value="DUF3615"/>
    <property type="match status" value="1"/>
</dbReference>
<name>A0A2T7DWN2_9POAL</name>
<proteinExistence type="predicted"/>
<accession>A0A2T7DWN2</accession>
<evidence type="ECO:0000259" key="1">
    <source>
        <dbReference type="Pfam" id="PF12274"/>
    </source>
</evidence>
<dbReference type="AlphaFoldDB" id="A0A2T7DWN2"/>
<sequence>MMTSWSNSAQDKEPNLEYQSVKFAESSVEHHNNEANNEVKYELIKAMESRYMSESDSVYGHVSFMARPKKDGSKEQLFFAELRLHGEITFLTCFCCLKEGDQVG</sequence>
<dbReference type="PANTHER" id="PTHR34710">
    <property type="entry name" value="OS03G0834100 PROTEIN"/>
    <property type="match status" value="1"/>
</dbReference>
<gene>
    <name evidence="2" type="ORF">GQ55_4G087200</name>
</gene>
<dbReference type="PANTHER" id="PTHR34710:SF22">
    <property type="match status" value="1"/>
</dbReference>
<reference evidence="2 3" key="1">
    <citation type="submission" date="2018-04" db="EMBL/GenBank/DDBJ databases">
        <title>WGS assembly of Panicum hallii var. hallii HAL2.</title>
        <authorList>
            <person name="Lovell J."/>
            <person name="Jenkins J."/>
            <person name="Lowry D."/>
            <person name="Mamidi S."/>
            <person name="Sreedasyam A."/>
            <person name="Weng X."/>
            <person name="Barry K."/>
            <person name="Bonette J."/>
            <person name="Campitelli B."/>
            <person name="Daum C."/>
            <person name="Gordon S."/>
            <person name="Gould B."/>
            <person name="Lipzen A."/>
            <person name="MacQueen A."/>
            <person name="Palacio-Mejia J."/>
            <person name="Plott C."/>
            <person name="Shakirov E."/>
            <person name="Shu S."/>
            <person name="Yoshinaga Y."/>
            <person name="Zane M."/>
            <person name="Rokhsar D."/>
            <person name="Grimwood J."/>
            <person name="Schmutz J."/>
            <person name="Juenger T."/>
        </authorList>
    </citation>
    <scope>NUCLEOTIDE SEQUENCE [LARGE SCALE GENOMIC DNA]</scope>
    <source>
        <strain evidence="3">cv. HAL2</strain>
    </source>
</reference>
<dbReference type="OrthoDB" id="661637at2759"/>
<dbReference type="EMBL" id="CM009752">
    <property type="protein sequence ID" value="PUZ59987.1"/>
    <property type="molecule type" value="Genomic_DNA"/>
</dbReference>
<dbReference type="Proteomes" id="UP000244336">
    <property type="component" value="Chromosome 4"/>
</dbReference>
<evidence type="ECO:0000313" key="3">
    <source>
        <dbReference type="Proteomes" id="UP000244336"/>
    </source>
</evidence>
<organism evidence="2 3">
    <name type="scientific">Panicum hallii var. hallii</name>
    <dbReference type="NCBI Taxonomy" id="1504633"/>
    <lineage>
        <taxon>Eukaryota</taxon>
        <taxon>Viridiplantae</taxon>
        <taxon>Streptophyta</taxon>
        <taxon>Embryophyta</taxon>
        <taxon>Tracheophyta</taxon>
        <taxon>Spermatophyta</taxon>
        <taxon>Magnoliopsida</taxon>
        <taxon>Liliopsida</taxon>
        <taxon>Poales</taxon>
        <taxon>Poaceae</taxon>
        <taxon>PACMAD clade</taxon>
        <taxon>Panicoideae</taxon>
        <taxon>Panicodae</taxon>
        <taxon>Paniceae</taxon>
        <taxon>Panicinae</taxon>
        <taxon>Panicum</taxon>
        <taxon>Panicum sect. Panicum</taxon>
    </lineage>
</organism>
<dbReference type="InterPro" id="IPR022059">
    <property type="entry name" value="DUF3615"/>
</dbReference>